<accession>A0A0W7TTG4</accession>
<proteinExistence type="inferred from homology"/>
<feature type="transmembrane region" description="Helical" evidence="13">
    <location>
        <begin position="59"/>
        <end position="81"/>
    </location>
</feature>
<evidence type="ECO:0000256" key="4">
    <source>
        <dbReference type="ARBA" id="ARBA00020268"/>
    </source>
</evidence>
<feature type="transmembrane region" description="Helical" evidence="13">
    <location>
        <begin position="12"/>
        <end position="39"/>
    </location>
</feature>
<evidence type="ECO:0000256" key="5">
    <source>
        <dbReference type="ARBA" id="ARBA00022448"/>
    </source>
</evidence>
<dbReference type="EMBL" id="LMUA01000004">
    <property type="protein sequence ID" value="KUE77133.1"/>
    <property type="molecule type" value="Genomic_DNA"/>
</dbReference>
<protein>
    <recommendedName>
        <fullName evidence="4">Probable multidrug resistance protein NorM</fullName>
    </recommendedName>
    <alternativeName>
        <fullName evidence="12">Multidrug-efflux transporter</fullName>
    </alternativeName>
</protein>
<dbReference type="Proteomes" id="UP000449193">
    <property type="component" value="Unassembled WGS sequence"/>
</dbReference>
<feature type="transmembrane region" description="Helical" evidence="13">
    <location>
        <begin position="325"/>
        <end position="348"/>
    </location>
</feature>
<evidence type="ECO:0000256" key="9">
    <source>
        <dbReference type="ARBA" id="ARBA00022989"/>
    </source>
</evidence>
<feature type="transmembrane region" description="Helical" evidence="13">
    <location>
        <begin position="257"/>
        <end position="280"/>
    </location>
</feature>
<dbReference type="GO" id="GO:0006811">
    <property type="term" value="P:monoatomic ion transport"/>
    <property type="evidence" value="ECO:0007669"/>
    <property type="project" value="UniProtKB-KW"/>
</dbReference>
<evidence type="ECO:0000313" key="16">
    <source>
        <dbReference type="Proteomes" id="UP000053433"/>
    </source>
</evidence>
<feature type="transmembrane region" description="Helical" evidence="13">
    <location>
        <begin position="201"/>
        <end position="222"/>
    </location>
</feature>
<keyword evidence="10" id="KW-0406">Ion transport</keyword>
<keyword evidence="5" id="KW-0813">Transport</keyword>
<comment type="caution">
    <text evidence="14">The sequence shown here is derived from an EMBL/GenBank/DDBJ whole genome shotgun (WGS) entry which is preliminary data.</text>
</comment>
<dbReference type="Proteomes" id="UP000053433">
    <property type="component" value="Unassembled WGS sequence"/>
</dbReference>
<dbReference type="GO" id="GO:0015297">
    <property type="term" value="F:antiporter activity"/>
    <property type="evidence" value="ECO:0007669"/>
    <property type="project" value="UniProtKB-KW"/>
</dbReference>
<dbReference type="Pfam" id="PF01554">
    <property type="entry name" value="MatE"/>
    <property type="match status" value="2"/>
</dbReference>
<feature type="transmembrane region" description="Helical" evidence="13">
    <location>
        <begin position="170"/>
        <end position="189"/>
    </location>
</feature>
<sequence length="473" mass="51258">MKQRLDKHFLLNRAFVGTLLAIAVPIALQNMISFGVAVMDSVMLGSFGDVAIAAANLGGQPFSILMSFGFGLSSGGSVLIAQYWGKGDIGRIRKVMRISMQLVFLASLGITVVCLLMPEGILRIFTKDEAIVQAGARYLALVAFSYIPYSLSNNYMMSLRAVEKVKISTAIYGVSFFVNVFFNYAFIFGKFGAPRLEVRGAAVGTIFARCSELVMVLIYIYFRENTVGFRMHDCLKFDREMLPSYTRHSLPVLGNELLWGVGFVATSVIIGRIGSVFVAANSIAGVLNQLVFISVSGVANAAAVLTGKTIGEGSRGRVQKVANTLLLFSVLVGVFNCLLVLVIRPLFLLLYNVTPETYEAAYTIIGVLACLQLVLGIDVTCIVGILRGGGDTRTAFVYDCGALWLVSIPMGILAGLVLHLPVPLVYVCLKLDSPIKAFLSLLRIRSGKWIRNVTVQTSPMPPEEEAQRAAGME</sequence>
<evidence type="ECO:0000256" key="10">
    <source>
        <dbReference type="ARBA" id="ARBA00023065"/>
    </source>
</evidence>
<dbReference type="GO" id="GO:0005886">
    <property type="term" value="C:plasma membrane"/>
    <property type="evidence" value="ECO:0007669"/>
    <property type="project" value="UniProtKB-SubCell"/>
</dbReference>
<evidence type="ECO:0000256" key="11">
    <source>
        <dbReference type="ARBA" id="ARBA00023136"/>
    </source>
</evidence>
<dbReference type="CDD" id="cd13134">
    <property type="entry name" value="MATE_like_8"/>
    <property type="match status" value="1"/>
</dbReference>
<keyword evidence="9 13" id="KW-1133">Transmembrane helix</keyword>
<evidence type="ECO:0000256" key="13">
    <source>
        <dbReference type="SAM" id="Phobius"/>
    </source>
</evidence>
<name>A0A0W7TTG4_9FIRM</name>
<feature type="transmembrane region" description="Helical" evidence="13">
    <location>
        <begin position="360"/>
        <end position="384"/>
    </location>
</feature>
<evidence type="ECO:0000256" key="7">
    <source>
        <dbReference type="ARBA" id="ARBA00022475"/>
    </source>
</evidence>
<organism evidence="14 16">
    <name type="scientific">Ruthenibacterium lactatiformans</name>
    <dbReference type="NCBI Taxonomy" id="1550024"/>
    <lineage>
        <taxon>Bacteria</taxon>
        <taxon>Bacillati</taxon>
        <taxon>Bacillota</taxon>
        <taxon>Clostridia</taxon>
        <taxon>Eubacteriales</taxon>
        <taxon>Oscillospiraceae</taxon>
        <taxon>Ruthenibacterium</taxon>
    </lineage>
</organism>
<keyword evidence="6" id="KW-0050">Antiport</keyword>
<evidence type="ECO:0000256" key="8">
    <source>
        <dbReference type="ARBA" id="ARBA00022692"/>
    </source>
</evidence>
<evidence type="ECO:0000313" key="17">
    <source>
        <dbReference type="Proteomes" id="UP000449193"/>
    </source>
</evidence>
<dbReference type="AlphaFoldDB" id="A0A0W7TTG4"/>
<dbReference type="PANTHER" id="PTHR43298:SF2">
    <property type="entry name" value="FMN_FAD EXPORTER YEEO-RELATED"/>
    <property type="match status" value="1"/>
</dbReference>
<evidence type="ECO:0000256" key="12">
    <source>
        <dbReference type="ARBA" id="ARBA00031636"/>
    </source>
</evidence>
<dbReference type="InterPro" id="IPR002528">
    <property type="entry name" value="MATE_fam"/>
</dbReference>
<reference evidence="15 17" key="2">
    <citation type="journal article" date="2019" name="Nat. Med.">
        <title>A library of human gut bacterial isolates paired with longitudinal multiomics data enables mechanistic microbiome research.</title>
        <authorList>
            <person name="Poyet M."/>
            <person name="Groussin M."/>
            <person name="Gibbons S.M."/>
            <person name="Avila-Pacheco J."/>
            <person name="Jiang X."/>
            <person name="Kearney S.M."/>
            <person name="Perrotta A.R."/>
            <person name="Berdy B."/>
            <person name="Zhao S."/>
            <person name="Lieberman T.D."/>
            <person name="Swanson P.K."/>
            <person name="Smith M."/>
            <person name="Roesemann S."/>
            <person name="Alexander J.E."/>
            <person name="Rich S.A."/>
            <person name="Livny J."/>
            <person name="Vlamakis H."/>
            <person name="Clish C."/>
            <person name="Bullock K."/>
            <person name="Deik A."/>
            <person name="Scott J."/>
            <person name="Pierce K.A."/>
            <person name="Xavier R.J."/>
            <person name="Alm E.J."/>
        </authorList>
    </citation>
    <scope>NUCLEOTIDE SEQUENCE [LARGE SCALE GENOMIC DNA]</scope>
    <source>
        <strain evidence="15 17">BIOML-A7</strain>
    </source>
</reference>
<gene>
    <name evidence="14" type="ORF">ASJ35_04340</name>
    <name evidence="15" type="ORF">GMD52_07135</name>
</gene>
<evidence type="ECO:0000313" key="14">
    <source>
        <dbReference type="EMBL" id="KUE77133.1"/>
    </source>
</evidence>
<comment type="function">
    <text evidence="1">Multidrug efflux pump.</text>
</comment>
<dbReference type="InterPro" id="IPR050222">
    <property type="entry name" value="MATE_MdtK"/>
</dbReference>
<comment type="similarity">
    <text evidence="3">Belongs to the multi antimicrobial extrusion (MATE) (TC 2.A.66.1) family.</text>
</comment>
<keyword evidence="8 13" id="KW-0812">Transmembrane</keyword>
<evidence type="ECO:0000256" key="1">
    <source>
        <dbReference type="ARBA" id="ARBA00003408"/>
    </source>
</evidence>
<feature type="transmembrane region" description="Helical" evidence="13">
    <location>
        <begin position="102"/>
        <end position="125"/>
    </location>
</feature>
<reference evidence="14 16" key="1">
    <citation type="submission" date="2015-10" db="EMBL/GenBank/DDBJ databases">
        <title>A novel member of the family Ruminococcaceae isolated from human faeces.</title>
        <authorList>
            <person name="Shkoporov A.N."/>
            <person name="Chaplin A.V."/>
            <person name="Motuzova O.V."/>
            <person name="Kafarskaia L.I."/>
            <person name="Efimov B.A."/>
        </authorList>
    </citation>
    <scope>NUCLEOTIDE SEQUENCE [LARGE SCALE GENOMIC DNA]</scope>
    <source>
        <strain evidence="14 16">668</strain>
    </source>
</reference>
<dbReference type="PANTHER" id="PTHR43298">
    <property type="entry name" value="MULTIDRUG RESISTANCE PROTEIN NORM-RELATED"/>
    <property type="match status" value="1"/>
</dbReference>
<keyword evidence="11 13" id="KW-0472">Membrane</keyword>
<dbReference type="GO" id="GO:0042910">
    <property type="term" value="F:xenobiotic transmembrane transporter activity"/>
    <property type="evidence" value="ECO:0007669"/>
    <property type="project" value="InterPro"/>
</dbReference>
<comment type="subcellular location">
    <subcellularLocation>
        <location evidence="2">Cell membrane</location>
        <topology evidence="2">Multi-pass membrane protein</topology>
    </subcellularLocation>
</comment>
<dbReference type="PIRSF" id="PIRSF006603">
    <property type="entry name" value="DinF"/>
    <property type="match status" value="1"/>
</dbReference>
<evidence type="ECO:0000313" key="15">
    <source>
        <dbReference type="EMBL" id="MTS51311.1"/>
    </source>
</evidence>
<dbReference type="EMBL" id="WMZR01000007">
    <property type="protein sequence ID" value="MTS51311.1"/>
    <property type="molecule type" value="Genomic_DNA"/>
</dbReference>
<feature type="transmembrane region" description="Helical" evidence="13">
    <location>
        <begin position="131"/>
        <end position="149"/>
    </location>
</feature>
<evidence type="ECO:0000256" key="6">
    <source>
        <dbReference type="ARBA" id="ARBA00022449"/>
    </source>
</evidence>
<dbReference type="InterPro" id="IPR048279">
    <property type="entry name" value="MdtK-like"/>
</dbReference>
<dbReference type="NCBIfam" id="TIGR00797">
    <property type="entry name" value="matE"/>
    <property type="match status" value="1"/>
</dbReference>
<keyword evidence="7" id="KW-1003">Cell membrane</keyword>
<dbReference type="RefSeq" id="WP_058722839.1">
    <property type="nucleotide sequence ID" value="NZ_DBGEBT010000039.1"/>
</dbReference>
<evidence type="ECO:0000256" key="3">
    <source>
        <dbReference type="ARBA" id="ARBA00010199"/>
    </source>
</evidence>
<feature type="transmembrane region" description="Helical" evidence="13">
    <location>
        <begin position="286"/>
        <end position="305"/>
    </location>
</feature>
<feature type="transmembrane region" description="Helical" evidence="13">
    <location>
        <begin position="396"/>
        <end position="418"/>
    </location>
</feature>
<evidence type="ECO:0000256" key="2">
    <source>
        <dbReference type="ARBA" id="ARBA00004651"/>
    </source>
</evidence>